<sequence>MIRAEDIKEIVPQTSEATIFELLDAVAARSSALALQKLHQVLRQEHPLKVLTLMVRQVRMLLGTQALRQKGGNVHDAPRLLGMKPYEAQKVWKQSEKLSWQHLVTALQECLTAELGIKTGKGEATFLLELMVAKFCTL</sequence>
<dbReference type="AlphaFoldDB" id="A0A645ID25"/>
<feature type="domain" description="DNA polymerase III delta subunit-like C-terminal" evidence="8">
    <location>
        <begin position="16"/>
        <end position="135"/>
    </location>
</feature>
<keyword evidence="4" id="KW-0235">DNA replication</keyword>
<dbReference type="PANTHER" id="PTHR34388:SF1">
    <property type="entry name" value="DNA POLYMERASE III SUBUNIT DELTA"/>
    <property type="match status" value="1"/>
</dbReference>
<reference evidence="9" key="1">
    <citation type="submission" date="2019-08" db="EMBL/GenBank/DDBJ databases">
        <authorList>
            <person name="Kucharzyk K."/>
            <person name="Murdoch R.W."/>
            <person name="Higgins S."/>
            <person name="Loffler F."/>
        </authorList>
    </citation>
    <scope>NUCLEOTIDE SEQUENCE</scope>
</reference>
<dbReference type="EMBL" id="VSSQ01106668">
    <property type="protein sequence ID" value="MPN46194.1"/>
    <property type="molecule type" value="Genomic_DNA"/>
</dbReference>
<keyword evidence="3" id="KW-0548">Nucleotidyltransferase</keyword>
<comment type="similarity">
    <text evidence="6">Belongs to the DNA polymerase HolA subunit family.</text>
</comment>
<gene>
    <name evidence="9" type="primary">yqeN_29</name>
    <name evidence="9" type="ORF">SDC9_193777</name>
</gene>
<evidence type="ECO:0000313" key="9">
    <source>
        <dbReference type="EMBL" id="MPN46194.1"/>
    </source>
</evidence>
<name>A0A645ID25_9ZZZZ</name>
<evidence type="ECO:0000256" key="5">
    <source>
        <dbReference type="ARBA" id="ARBA00022932"/>
    </source>
</evidence>
<proteinExistence type="inferred from homology"/>
<dbReference type="EC" id="2.7.7.7" evidence="1"/>
<dbReference type="GO" id="GO:0003677">
    <property type="term" value="F:DNA binding"/>
    <property type="evidence" value="ECO:0007669"/>
    <property type="project" value="InterPro"/>
</dbReference>
<dbReference type="GO" id="GO:0009360">
    <property type="term" value="C:DNA polymerase III complex"/>
    <property type="evidence" value="ECO:0007669"/>
    <property type="project" value="TreeGrafter"/>
</dbReference>
<keyword evidence="5" id="KW-0239">DNA-directed DNA polymerase</keyword>
<dbReference type="InterPro" id="IPR005790">
    <property type="entry name" value="DNA_polIII_delta"/>
</dbReference>
<comment type="caution">
    <text evidence="9">The sequence shown here is derived from an EMBL/GenBank/DDBJ whole genome shotgun (WGS) entry which is preliminary data.</text>
</comment>
<dbReference type="GO" id="GO:0006261">
    <property type="term" value="P:DNA-templated DNA replication"/>
    <property type="evidence" value="ECO:0007669"/>
    <property type="project" value="TreeGrafter"/>
</dbReference>
<evidence type="ECO:0000256" key="3">
    <source>
        <dbReference type="ARBA" id="ARBA00022695"/>
    </source>
</evidence>
<dbReference type="GO" id="GO:0003887">
    <property type="term" value="F:DNA-directed DNA polymerase activity"/>
    <property type="evidence" value="ECO:0007669"/>
    <property type="project" value="UniProtKB-KW"/>
</dbReference>
<dbReference type="PANTHER" id="PTHR34388">
    <property type="entry name" value="DNA POLYMERASE III SUBUNIT DELTA"/>
    <property type="match status" value="1"/>
</dbReference>
<evidence type="ECO:0000256" key="7">
    <source>
        <dbReference type="ARBA" id="ARBA00049244"/>
    </source>
</evidence>
<comment type="catalytic activity">
    <reaction evidence="7">
        <text>DNA(n) + a 2'-deoxyribonucleoside 5'-triphosphate = DNA(n+1) + diphosphate</text>
        <dbReference type="Rhea" id="RHEA:22508"/>
        <dbReference type="Rhea" id="RHEA-COMP:17339"/>
        <dbReference type="Rhea" id="RHEA-COMP:17340"/>
        <dbReference type="ChEBI" id="CHEBI:33019"/>
        <dbReference type="ChEBI" id="CHEBI:61560"/>
        <dbReference type="ChEBI" id="CHEBI:173112"/>
        <dbReference type="EC" id="2.7.7.7"/>
    </reaction>
</comment>
<dbReference type="Pfam" id="PF21694">
    <property type="entry name" value="DNA_pol3_delta_C"/>
    <property type="match status" value="1"/>
</dbReference>
<dbReference type="InterPro" id="IPR008921">
    <property type="entry name" value="DNA_pol3_clamp-load_cplx_C"/>
</dbReference>
<evidence type="ECO:0000259" key="8">
    <source>
        <dbReference type="Pfam" id="PF21694"/>
    </source>
</evidence>
<evidence type="ECO:0000256" key="6">
    <source>
        <dbReference type="ARBA" id="ARBA00034754"/>
    </source>
</evidence>
<evidence type="ECO:0000256" key="1">
    <source>
        <dbReference type="ARBA" id="ARBA00012417"/>
    </source>
</evidence>
<accession>A0A645ID25</accession>
<dbReference type="SUPFAM" id="SSF48019">
    <property type="entry name" value="post-AAA+ oligomerization domain-like"/>
    <property type="match status" value="1"/>
</dbReference>
<keyword evidence="2" id="KW-0808">Transferase</keyword>
<evidence type="ECO:0000256" key="2">
    <source>
        <dbReference type="ARBA" id="ARBA00022679"/>
    </source>
</evidence>
<protein>
    <recommendedName>
        <fullName evidence="1">DNA-directed DNA polymerase</fullName>
        <ecNumber evidence="1">2.7.7.7</ecNumber>
    </recommendedName>
</protein>
<dbReference type="InterPro" id="IPR048466">
    <property type="entry name" value="DNA_pol3_delta-like_C"/>
</dbReference>
<evidence type="ECO:0000256" key="4">
    <source>
        <dbReference type="ARBA" id="ARBA00022705"/>
    </source>
</evidence>
<dbReference type="NCBIfam" id="TIGR01128">
    <property type="entry name" value="holA"/>
    <property type="match status" value="1"/>
</dbReference>
<dbReference type="Gene3D" id="1.20.272.10">
    <property type="match status" value="1"/>
</dbReference>
<organism evidence="9">
    <name type="scientific">bioreactor metagenome</name>
    <dbReference type="NCBI Taxonomy" id="1076179"/>
    <lineage>
        <taxon>unclassified sequences</taxon>
        <taxon>metagenomes</taxon>
        <taxon>ecological metagenomes</taxon>
    </lineage>
</organism>